<dbReference type="EMBL" id="JACAZI010000003">
    <property type="protein sequence ID" value="KAF7364674.1"/>
    <property type="molecule type" value="Genomic_DNA"/>
</dbReference>
<evidence type="ECO:0000313" key="4">
    <source>
        <dbReference type="Proteomes" id="UP000620124"/>
    </source>
</evidence>
<gene>
    <name evidence="3" type="ORF">MVEN_00337000</name>
</gene>
<sequence length="521" mass="56454">MSMGCSSSPFVGHRDWRTSPMLSSTASDDYDDDEFEYEQPQLTLDCRRRPHNLVPPSPTISPHTPPHVAIPFPADNNNNTKSQDVPPIVNRPSFRPPSPAPRFNGFATSPLESRLSSSSSDQHVAINNDNTRLRTLKVYNHGLPQNLPPPPRPIAHRSASNTKATPPTSFSFVRDNYLTMLAQKPTDTTAVAPAATVAPGDLASHQALEEINRLTGTSASLSRRRAVAHPIVAASPEWQSLGDAFPDFESTAPVSGEEPVMADWVNEPLFGGDSPFLTSPHDVPYDDFGTSPMETPFSSFLGTPSLTDLDMESPLITDSSPLIAGFGDDLDLDLFGAAAAFPNVEVPTAAPKLPATNKLWTFSPSTPALDSVNEPASPAKSRPVIPPAPTATTTTTRRRSNVTGTRKNLTPASLIPLDAPTQKRTYVTPSATSRKAVPDAIVKKRLHSVAFSDDKDIEEELGALSPTASEAERKLEHQQALEEEVASLNNQVTMWRERAMMAQELLRNSGVNFSFENADQQ</sequence>
<feature type="region of interest" description="Disordered" evidence="2">
    <location>
        <begin position="1"/>
        <end position="99"/>
    </location>
</feature>
<feature type="compositionally biased region" description="Pro residues" evidence="2">
    <location>
        <begin position="53"/>
        <end position="65"/>
    </location>
</feature>
<feature type="region of interest" description="Disordered" evidence="2">
    <location>
        <begin position="370"/>
        <end position="408"/>
    </location>
</feature>
<dbReference type="Proteomes" id="UP000620124">
    <property type="component" value="Unassembled WGS sequence"/>
</dbReference>
<feature type="compositionally biased region" description="Polar residues" evidence="2">
    <location>
        <begin position="158"/>
        <end position="168"/>
    </location>
</feature>
<accession>A0A8H7D723</accession>
<feature type="region of interest" description="Disordered" evidence="2">
    <location>
        <begin position="144"/>
        <end position="168"/>
    </location>
</feature>
<proteinExistence type="predicted"/>
<protein>
    <submittedName>
        <fullName evidence="3">Imprinted and ancient</fullName>
    </submittedName>
</protein>
<name>A0A8H7D723_9AGAR</name>
<feature type="coiled-coil region" evidence="1">
    <location>
        <begin position="471"/>
        <end position="498"/>
    </location>
</feature>
<feature type="compositionally biased region" description="Acidic residues" evidence="2">
    <location>
        <begin position="28"/>
        <end position="37"/>
    </location>
</feature>
<evidence type="ECO:0000313" key="3">
    <source>
        <dbReference type="EMBL" id="KAF7364674.1"/>
    </source>
</evidence>
<dbReference type="OrthoDB" id="2257100at2759"/>
<evidence type="ECO:0000256" key="2">
    <source>
        <dbReference type="SAM" id="MobiDB-lite"/>
    </source>
</evidence>
<keyword evidence="1" id="KW-0175">Coiled coil</keyword>
<keyword evidence="4" id="KW-1185">Reference proteome</keyword>
<dbReference type="AlphaFoldDB" id="A0A8H7D723"/>
<reference evidence="3" key="1">
    <citation type="submission" date="2020-05" db="EMBL/GenBank/DDBJ databases">
        <title>Mycena genomes resolve the evolution of fungal bioluminescence.</title>
        <authorList>
            <person name="Tsai I.J."/>
        </authorList>
    </citation>
    <scope>NUCLEOTIDE SEQUENCE</scope>
    <source>
        <strain evidence="3">CCC161011</strain>
    </source>
</reference>
<comment type="caution">
    <text evidence="3">The sequence shown here is derived from an EMBL/GenBank/DDBJ whole genome shotgun (WGS) entry which is preliminary data.</text>
</comment>
<evidence type="ECO:0000256" key="1">
    <source>
        <dbReference type="SAM" id="Coils"/>
    </source>
</evidence>
<organism evidence="3 4">
    <name type="scientific">Mycena venus</name>
    <dbReference type="NCBI Taxonomy" id="2733690"/>
    <lineage>
        <taxon>Eukaryota</taxon>
        <taxon>Fungi</taxon>
        <taxon>Dikarya</taxon>
        <taxon>Basidiomycota</taxon>
        <taxon>Agaricomycotina</taxon>
        <taxon>Agaricomycetes</taxon>
        <taxon>Agaricomycetidae</taxon>
        <taxon>Agaricales</taxon>
        <taxon>Marasmiineae</taxon>
        <taxon>Mycenaceae</taxon>
        <taxon>Mycena</taxon>
    </lineage>
</organism>